<keyword evidence="6 13" id="KW-0067">ATP-binding</keyword>
<keyword evidence="12" id="KW-0479">Metal-binding</keyword>
<dbReference type="NCBIfam" id="NF002378">
    <property type="entry name" value="PRK01372.1"/>
    <property type="match status" value="1"/>
</dbReference>
<keyword evidence="12" id="KW-0460">Magnesium</keyword>
<dbReference type="PANTHER" id="PTHR23132:SF23">
    <property type="entry name" value="D-ALANINE--D-ALANINE LIGASE B"/>
    <property type="match status" value="1"/>
</dbReference>
<dbReference type="NCBIfam" id="TIGR01205">
    <property type="entry name" value="D_ala_D_alaTIGR"/>
    <property type="match status" value="1"/>
</dbReference>
<feature type="binding site" evidence="12">
    <location>
        <position position="266"/>
    </location>
    <ligand>
        <name>Mg(2+)</name>
        <dbReference type="ChEBI" id="CHEBI:18420"/>
        <label>1</label>
    </ligand>
</feature>
<dbReference type="eggNOG" id="COG1181">
    <property type="taxonomic scope" value="Bacteria"/>
</dbReference>
<comment type="function">
    <text evidence="10">Cell wall formation.</text>
</comment>
<keyword evidence="8 10" id="KW-0573">Peptidoglycan synthesis</keyword>
<dbReference type="SUPFAM" id="SSF52440">
    <property type="entry name" value="PreATP-grasp domain"/>
    <property type="match status" value="1"/>
</dbReference>
<evidence type="ECO:0000313" key="16">
    <source>
        <dbReference type="Proteomes" id="UP000016638"/>
    </source>
</evidence>
<comment type="catalytic activity">
    <reaction evidence="10">
        <text>2 D-alanine + ATP = D-alanyl-D-alanine + ADP + phosphate + H(+)</text>
        <dbReference type="Rhea" id="RHEA:11224"/>
        <dbReference type="ChEBI" id="CHEBI:15378"/>
        <dbReference type="ChEBI" id="CHEBI:30616"/>
        <dbReference type="ChEBI" id="CHEBI:43474"/>
        <dbReference type="ChEBI" id="CHEBI:57416"/>
        <dbReference type="ChEBI" id="CHEBI:57822"/>
        <dbReference type="ChEBI" id="CHEBI:456216"/>
        <dbReference type="EC" id="6.3.2.4"/>
    </reaction>
</comment>
<dbReference type="Gene3D" id="3.40.50.20">
    <property type="match status" value="1"/>
</dbReference>
<evidence type="ECO:0000256" key="2">
    <source>
        <dbReference type="ARBA" id="ARBA00010871"/>
    </source>
</evidence>
<feature type="active site" evidence="11">
    <location>
        <position position="290"/>
    </location>
</feature>
<dbReference type="STRING" id="1125712.HMPREF1316_0790"/>
<dbReference type="Pfam" id="PF07478">
    <property type="entry name" value="Dala_Dala_lig_C"/>
    <property type="match status" value="1"/>
</dbReference>
<keyword evidence="3 10" id="KW-0963">Cytoplasm</keyword>
<feature type="binding site" evidence="12">
    <location>
        <position position="279"/>
    </location>
    <ligand>
        <name>Mg(2+)</name>
        <dbReference type="ChEBI" id="CHEBI:18420"/>
        <label>2</label>
    </ligand>
</feature>
<dbReference type="EMBL" id="AWEZ01000073">
    <property type="protein sequence ID" value="ERL06008.1"/>
    <property type="molecule type" value="Genomic_DNA"/>
</dbReference>
<dbReference type="GO" id="GO:0005737">
    <property type="term" value="C:cytoplasm"/>
    <property type="evidence" value="ECO:0007669"/>
    <property type="project" value="UniProtKB-SubCell"/>
</dbReference>
<protein>
    <recommendedName>
        <fullName evidence="10">D-alanine--D-alanine ligase</fullName>
        <ecNumber evidence="10">6.3.2.4</ecNumber>
    </recommendedName>
    <alternativeName>
        <fullName evidence="10">D-Ala-D-Ala ligase</fullName>
    </alternativeName>
    <alternativeName>
        <fullName evidence="10">D-alanylalanine synthetase</fullName>
    </alternativeName>
</protein>
<evidence type="ECO:0000256" key="3">
    <source>
        <dbReference type="ARBA" id="ARBA00022490"/>
    </source>
</evidence>
<dbReference type="PIRSF" id="PIRSF039102">
    <property type="entry name" value="Ddl/VanB"/>
    <property type="match status" value="1"/>
</dbReference>
<feature type="binding site" evidence="12">
    <location>
        <position position="279"/>
    </location>
    <ligand>
        <name>Mg(2+)</name>
        <dbReference type="ChEBI" id="CHEBI:18420"/>
        <label>1</label>
    </ligand>
</feature>
<evidence type="ECO:0000256" key="7">
    <source>
        <dbReference type="ARBA" id="ARBA00022960"/>
    </source>
</evidence>
<keyword evidence="7 10" id="KW-0133">Cell shape</keyword>
<dbReference type="AlphaFoldDB" id="U2TIG0"/>
<dbReference type="SUPFAM" id="SSF56059">
    <property type="entry name" value="Glutathione synthetase ATP-binding domain-like"/>
    <property type="match status" value="1"/>
</dbReference>
<evidence type="ECO:0000256" key="12">
    <source>
        <dbReference type="PIRSR" id="PIRSR039102-3"/>
    </source>
</evidence>
<keyword evidence="9 10" id="KW-0961">Cell wall biogenesis/degradation</keyword>
<dbReference type="Proteomes" id="UP000016638">
    <property type="component" value="Unassembled WGS sequence"/>
</dbReference>
<dbReference type="InterPro" id="IPR011761">
    <property type="entry name" value="ATP-grasp"/>
</dbReference>
<dbReference type="HAMAP" id="MF_00047">
    <property type="entry name" value="Dala_Dala_lig"/>
    <property type="match status" value="1"/>
</dbReference>
<keyword evidence="5 13" id="KW-0547">Nucleotide-binding</keyword>
<dbReference type="InterPro" id="IPR013815">
    <property type="entry name" value="ATP_grasp_subdomain_1"/>
</dbReference>
<reference evidence="15 16" key="1">
    <citation type="submission" date="2013-08" db="EMBL/GenBank/DDBJ databases">
        <authorList>
            <person name="Durkin A.S."/>
            <person name="Haft D.R."/>
            <person name="McCorrison J."/>
            <person name="Torralba M."/>
            <person name="Gillis M."/>
            <person name="Haft D.H."/>
            <person name="Methe B."/>
            <person name="Sutton G."/>
            <person name="Nelson K.E."/>
        </authorList>
    </citation>
    <scope>NUCLEOTIDE SEQUENCE [LARGE SCALE GENOMIC DNA]</scope>
    <source>
        <strain evidence="15 16">F0195</strain>
    </source>
</reference>
<feature type="domain" description="ATP-grasp" evidence="14">
    <location>
        <begin position="109"/>
        <end position="312"/>
    </location>
</feature>
<dbReference type="GO" id="GO:0008360">
    <property type="term" value="P:regulation of cell shape"/>
    <property type="evidence" value="ECO:0007669"/>
    <property type="project" value="UniProtKB-KW"/>
</dbReference>
<gene>
    <name evidence="10" type="primary">ddl</name>
    <name evidence="15" type="ORF">HMPREF1316_0790</name>
</gene>
<evidence type="ECO:0000256" key="6">
    <source>
        <dbReference type="ARBA" id="ARBA00022840"/>
    </source>
</evidence>
<evidence type="ECO:0000259" key="14">
    <source>
        <dbReference type="PROSITE" id="PS50975"/>
    </source>
</evidence>
<evidence type="ECO:0000256" key="11">
    <source>
        <dbReference type="PIRSR" id="PIRSR039102-1"/>
    </source>
</evidence>
<feature type="active site" evidence="11">
    <location>
        <position position="21"/>
    </location>
</feature>
<keyword evidence="16" id="KW-1185">Reference proteome</keyword>
<proteinExistence type="inferred from homology"/>
<sequence length="324" mass="34429">MAKPELTQNKVAILAGGWSDEAPISMESGRNVERALHEVGFTQVEVLNVADDGFVTTLANGGYDVAFVAMHGHYGEDGCIQGLLEILHLPYTFSGVLASAVATDKSVAKTVCSAAGITLPRGMTVAHDAVLTPKDVSTLEDTLGYPMFVKPASNGSSFGVSRVTAARQLQDAVDRAGAGGDDVLIEECIEGIEITVPVVGTAKPYALPIVEIVFDADFYDVTVKYEAGALHHVIPARLPEDVYRRAEEMGIAAHKALGCRGVSRTDLIVKDDGTPVMLETNMVPGMTERSLLPDAAARAGIGFPELCKRFVQDALDECDARTPR</sequence>
<dbReference type="OrthoDB" id="9813261at2"/>
<dbReference type="GO" id="GO:0005524">
    <property type="term" value="F:ATP binding"/>
    <property type="evidence" value="ECO:0007669"/>
    <property type="project" value="UniProtKB-UniRule"/>
</dbReference>
<dbReference type="Pfam" id="PF01820">
    <property type="entry name" value="Dala_Dala_lig_N"/>
    <property type="match status" value="1"/>
</dbReference>
<dbReference type="GO" id="GO:0046872">
    <property type="term" value="F:metal ion binding"/>
    <property type="evidence" value="ECO:0007669"/>
    <property type="project" value="UniProtKB-KW"/>
</dbReference>
<organism evidence="15 16">
    <name type="scientific">Olsenella profusa F0195</name>
    <dbReference type="NCBI Taxonomy" id="1125712"/>
    <lineage>
        <taxon>Bacteria</taxon>
        <taxon>Bacillati</taxon>
        <taxon>Actinomycetota</taxon>
        <taxon>Coriobacteriia</taxon>
        <taxon>Coriobacteriales</taxon>
        <taxon>Atopobiaceae</taxon>
        <taxon>Olsenella</taxon>
    </lineage>
</organism>
<keyword evidence="12" id="KW-0464">Manganese</keyword>
<dbReference type="InterPro" id="IPR000291">
    <property type="entry name" value="D-Ala_lig_Van_CS"/>
</dbReference>
<evidence type="ECO:0000256" key="4">
    <source>
        <dbReference type="ARBA" id="ARBA00022598"/>
    </source>
</evidence>
<feature type="binding site" evidence="12">
    <location>
        <position position="281"/>
    </location>
    <ligand>
        <name>Mg(2+)</name>
        <dbReference type="ChEBI" id="CHEBI:18420"/>
        <label>2</label>
    </ligand>
</feature>
<evidence type="ECO:0000256" key="5">
    <source>
        <dbReference type="ARBA" id="ARBA00022741"/>
    </source>
</evidence>
<dbReference type="PROSITE" id="PS00843">
    <property type="entry name" value="DALA_DALA_LIGASE_1"/>
    <property type="match status" value="1"/>
</dbReference>
<dbReference type="PANTHER" id="PTHR23132">
    <property type="entry name" value="D-ALANINE--D-ALANINE LIGASE"/>
    <property type="match status" value="1"/>
</dbReference>
<feature type="active site" evidence="11">
    <location>
        <position position="156"/>
    </location>
</feature>
<evidence type="ECO:0000256" key="10">
    <source>
        <dbReference type="HAMAP-Rule" id="MF_00047"/>
    </source>
</evidence>
<dbReference type="PATRIC" id="fig|1125712.3.peg.2464"/>
<dbReference type="GO" id="GO:0008716">
    <property type="term" value="F:D-alanine-D-alanine ligase activity"/>
    <property type="evidence" value="ECO:0007669"/>
    <property type="project" value="UniProtKB-UniRule"/>
</dbReference>
<comment type="pathway">
    <text evidence="10">Cell wall biogenesis; peptidoglycan biosynthesis.</text>
</comment>
<evidence type="ECO:0000256" key="1">
    <source>
        <dbReference type="ARBA" id="ARBA00004496"/>
    </source>
</evidence>
<evidence type="ECO:0000313" key="15">
    <source>
        <dbReference type="EMBL" id="ERL06008.1"/>
    </source>
</evidence>
<evidence type="ECO:0000256" key="13">
    <source>
        <dbReference type="PROSITE-ProRule" id="PRU00409"/>
    </source>
</evidence>
<dbReference type="Gene3D" id="3.30.470.20">
    <property type="entry name" value="ATP-grasp fold, B domain"/>
    <property type="match status" value="1"/>
</dbReference>
<dbReference type="UniPathway" id="UPA00219"/>
<comment type="similarity">
    <text evidence="2 10">Belongs to the D-alanine--D-alanine ligase family.</text>
</comment>
<dbReference type="InterPro" id="IPR005905">
    <property type="entry name" value="D_ala_D_ala"/>
</dbReference>
<dbReference type="Gene3D" id="3.30.1490.20">
    <property type="entry name" value="ATP-grasp fold, A domain"/>
    <property type="match status" value="1"/>
</dbReference>
<dbReference type="InterPro" id="IPR011127">
    <property type="entry name" value="Dala_Dala_lig_N"/>
</dbReference>
<accession>U2TIG0</accession>
<dbReference type="GO" id="GO:0009252">
    <property type="term" value="P:peptidoglycan biosynthetic process"/>
    <property type="evidence" value="ECO:0007669"/>
    <property type="project" value="UniProtKB-UniRule"/>
</dbReference>
<comment type="subcellular location">
    <subcellularLocation>
        <location evidence="1 10">Cytoplasm</location>
    </subcellularLocation>
</comment>
<dbReference type="RefSeq" id="WP_021727393.1">
    <property type="nucleotide sequence ID" value="NZ_AWEZ01000073.1"/>
</dbReference>
<dbReference type="EC" id="6.3.2.4" evidence="10"/>
<name>U2TIG0_9ACTN</name>
<evidence type="ECO:0000256" key="9">
    <source>
        <dbReference type="ARBA" id="ARBA00023316"/>
    </source>
</evidence>
<dbReference type="GO" id="GO:0071555">
    <property type="term" value="P:cell wall organization"/>
    <property type="evidence" value="ECO:0007669"/>
    <property type="project" value="UniProtKB-KW"/>
</dbReference>
<dbReference type="PROSITE" id="PS50975">
    <property type="entry name" value="ATP_GRASP"/>
    <property type="match status" value="1"/>
</dbReference>
<evidence type="ECO:0000256" key="8">
    <source>
        <dbReference type="ARBA" id="ARBA00022984"/>
    </source>
</evidence>
<comment type="caution">
    <text evidence="15">The sequence shown here is derived from an EMBL/GenBank/DDBJ whole genome shotgun (WGS) entry which is preliminary data.</text>
</comment>
<comment type="cofactor">
    <cofactor evidence="12">
        <name>Mg(2+)</name>
        <dbReference type="ChEBI" id="CHEBI:18420"/>
    </cofactor>
    <cofactor evidence="12">
        <name>Mn(2+)</name>
        <dbReference type="ChEBI" id="CHEBI:29035"/>
    </cofactor>
    <text evidence="12">Binds 2 magnesium or manganese ions per subunit.</text>
</comment>
<dbReference type="InterPro" id="IPR016185">
    <property type="entry name" value="PreATP-grasp_dom_sf"/>
</dbReference>
<keyword evidence="4 10" id="KW-0436">Ligase</keyword>
<dbReference type="InterPro" id="IPR011095">
    <property type="entry name" value="Dala_Dala_lig_C"/>
</dbReference>